<evidence type="ECO:0000256" key="1">
    <source>
        <dbReference type="ARBA" id="ARBA00008164"/>
    </source>
</evidence>
<dbReference type="InterPro" id="IPR001972">
    <property type="entry name" value="Stomatin_HflK_fam"/>
</dbReference>
<dbReference type="EMBL" id="IAAA01021162">
    <property type="protein sequence ID" value="LAA07019.1"/>
    <property type="molecule type" value="mRNA"/>
</dbReference>
<dbReference type="EMBL" id="IAAA01021164">
    <property type="protein sequence ID" value="LAA07027.1"/>
    <property type="molecule type" value="mRNA"/>
</dbReference>
<name>A0A2L2YFU8_PARTP</name>
<dbReference type="OrthoDB" id="2105077at2759"/>
<dbReference type="Pfam" id="PF02036">
    <property type="entry name" value="SCP2"/>
    <property type="match status" value="1"/>
</dbReference>
<dbReference type="PRINTS" id="PR00721">
    <property type="entry name" value="STOMATIN"/>
</dbReference>
<evidence type="ECO:0000256" key="3">
    <source>
        <dbReference type="SAM" id="Phobius"/>
    </source>
</evidence>
<feature type="transmembrane region" description="Helical" evidence="3">
    <location>
        <begin position="61"/>
        <end position="86"/>
    </location>
</feature>
<dbReference type="SUPFAM" id="SSF55718">
    <property type="entry name" value="SCP-like"/>
    <property type="match status" value="1"/>
</dbReference>
<reference evidence="5" key="1">
    <citation type="journal article" date="2016" name="Mol. Ecol. Resour.">
        <title>Evaluation of the impact of RNA preservation methods of spiders for de novo transcriptome assembly.</title>
        <authorList>
            <person name="Kono N."/>
            <person name="Nakamura H."/>
            <person name="Ito Y."/>
            <person name="Tomita M."/>
            <person name="Arakawa K."/>
        </authorList>
    </citation>
    <scope>NUCLEOTIDE SEQUENCE</scope>
    <source>
        <tissue evidence="5">Whole body</tissue>
    </source>
</reference>
<dbReference type="Gene3D" id="3.30.1050.10">
    <property type="entry name" value="SCP2 sterol-binding domain"/>
    <property type="match status" value="1"/>
</dbReference>
<keyword evidence="3" id="KW-1133">Transmembrane helix</keyword>
<feature type="compositionally biased region" description="Low complexity" evidence="2">
    <location>
        <begin position="279"/>
        <end position="292"/>
    </location>
</feature>
<proteinExistence type="evidence at transcript level"/>
<feature type="region of interest" description="Disordered" evidence="2">
    <location>
        <begin position="272"/>
        <end position="292"/>
    </location>
</feature>
<comment type="similarity">
    <text evidence="1">Belongs to the band 7/mec-2 family.</text>
</comment>
<dbReference type="InterPro" id="IPR001107">
    <property type="entry name" value="Band_7"/>
</dbReference>
<dbReference type="EMBL" id="IAAA01021163">
    <property type="protein sequence ID" value="LAA07024.1"/>
    <property type="molecule type" value="mRNA"/>
</dbReference>
<evidence type="ECO:0000313" key="5">
    <source>
        <dbReference type="EMBL" id="LAA07024.1"/>
    </source>
</evidence>
<dbReference type="Gene3D" id="3.30.479.30">
    <property type="entry name" value="Band 7 domain"/>
    <property type="match status" value="1"/>
</dbReference>
<dbReference type="AlphaFoldDB" id="A0A2L2YFU8"/>
<dbReference type="InterPro" id="IPR043202">
    <property type="entry name" value="Band-7_stomatin-like"/>
</dbReference>
<accession>A0A2L2YFU8</accession>
<dbReference type="GO" id="GO:0005886">
    <property type="term" value="C:plasma membrane"/>
    <property type="evidence" value="ECO:0007669"/>
    <property type="project" value="InterPro"/>
</dbReference>
<feature type="domain" description="Band 7" evidence="4">
    <location>
        <begin position="84"/>
        <end position="237"/>
    </location>
</feature>
<organism evidence="5">
    <name type="scientific">Parasteatoda tepidariorum</name>
    <name type="common">Common house spider</name>
    <name type="synonym">Achaearanea tepidariorum</name>
    <dbReference type="NCBI Taxonomy" id="114398"/>
    <lineage>
        <taxon>Eukaryota</taxon>
        <taxon>Metazoa</taxon>
        <taxon>Ecdysozoa</taxon>
        <taxon>Arthropoda</taxon>
        <taxon>Chelicerata</taxon>
        <taxon>Arachnida</taxon>
        <taxon>Araneae</taxon>
        <taxon>Araneomorphae</taxon>
        <taxon>Entelegynae</taxon>
        <taxon>Araneoidea</taxon>
        <taxon>Theridiidae</taxon>
        <taxon>Parasteatoda</taxon>
    </lineage>
</organism>
<dbReference type="SMART" id="SM00244">
    <property type="entry name" value="PHB"/>
    <property type="match status" value="1"/>
</dbReference>
<keyword evidence="3" id="KW-0472">Membrane</keyword>
<sequence>MVTEKEFSSIFDYSSPFKYGAAHIKKKSFNQEYRSVFSYQAITISDEDFEIDRKEKWTSLIVRYTITCILYMLAVLLFPISVFICLKKIHALERLVLLRLGKLQPVRGPGFAIILPCIDKWVKVDLKPKGFTISLSQSLTADRAIVEVKSDIEYRVSDVINYVMKLRQQESTLKDLSQFCLGNIISEKDQDDLELKREIINFSFKNELNRSALKWGLEIINVNLHSIKVLKAAEPIDAIGTLMTALKAATGQSSDASPPMFPFIPNTTTAENNSDISEAESATSASSSHQDISNSDDILDILKCVTNNVYQEGKLTNLIAKFQLDILGDSVRKVYLCFDKDNFSIFEDDNCTIVCDVYIELTEHVLREFLNGKLSPLNAYMDGKVTVTGDWKLLKYLALIFQ</sequence>
<dbReference type="InterPro" id="IPR003033">
    <property type="entry name" value="SCP2_sterol-bd_dom"/>
</dbReference>
<dbReference type="SUPFAM" id="SSF117892">
    <property type="entry name" value="Band 7/SPFH domain"/>
    <property type="match status" value="1"/>
</dbReference>
<evidence type="ECO:0000259" key="4">
    <source>
        <dbReference type="SMART" id="SM00244"/>
    </source>
</evidence>
<dbReference type="InterPro" id="IPR036013">
    <property type="entry name" value="Band_7/SPFH_dom_sf"/>
</dbReference>
<protein>
    <submittedName>
        <fullName evidence="5">Stomatin-like protein 1</fullName>
    </submittedName>
</protein>
<dbReference type="PANTHER" id="PTHR10264:SF130">
    <property type="entry name" value="STOMATIN-LIKE PROTEIN 1"/>
    <property type="match status" value="1"/>
</dbReference>
<dbReference type="Pfam" id="PF01145">
    <property type="entry name" value="Band_7"/>
    <property type="match status" value="1"/>
</dbReference>
<dbReference type="InterPro" id="IPR036527">
    <property type="entry name" value="SCP2_sterol-bd_dom_sf"/>
</dbReference>
<evidence type="ECO:0000256" key="2">
    <source>
        <dbReference type="SAM" id="MobiDB-lite"/>
    </source>
</evidence>
<dbReference type="PANTHER" id="PTHR10264">
    <property type="entry name" value="BAND 7 PROTEIN-RELATED"/>
    <property type="match status" value="1"/>
</dbReference>
<keyword evidence="3" id="KW-0812">Transmembrane</keyword>
<dbReference type="EMBL" id="IAAA01021161">
    <property type="protein sequence ID" value="LAA07016.1"/>
    <property type="molecule type" value="mRNA"/>
</dbReference>